<keyword evidence="7" id="KW-1185">Reference proteome</keyword>
<dbReference type="Pfam" id="PF00439">
    <property type="entry name" value="Bromodomain"/>
    <property type="match status" value="2"/>
</dbReference>
<feature type="compositionally biased region" description="Basic and acidic residues" evidence="3">
    <location>
        <begin position="97"/>
        <end position="110"/>
    </location>
</feature>
<feature type="compositionally biased region" description="Low complexity" evidence="3">
    <location>
        <begin position="520"/>
        <end position="534"/>
    </location>
</feature>
<dbReference type="Gene3D" id="1.20.1270.220">
    <property type="match status" value="1"/>
</dbReference>
<feature type="region of interest" description="Disordered" evidence="3">
    <location>
        <begin position="1"/>
        <end position="326"/>
    </location>
</feature>
<evidence type="ECO:0000256" key="3">
    <source>
        <dbReference type="SAM" id="MobiDB-lite"/>
    </source>
</evidence>
<feature type="compositionally biased region" description="Basic and acidic residues" evidence="3">
    <location>
        <begin position="535"/>
        <end position="551"/>
    </location>
</feature>
<feature type="region of interest" description="Disordered" evidence="3">
    <location>
        <begin position="896"/>
        <end position="982"/>
    </location>
</feature>
<dbReference type="Pfam" id="PF17035">
    <property type="entry name" value="BET"/>
    <property type="match status" value="1"/>
</dbReference>
<sequence length="982" mass="104718">MASPGPDASVLDPKPHEPVLEKEAQSELNGHASPAEPTVKPQPEPTVESQTEPAAIAEKPAPPPAESPKLEAEKPLVNGNGTPGDHDAPNDVATDNAEPKDTALETKPVEPKSPTPKATEEPRPVEETVAAVADMKEPESKESEVKEEPAKAAEESAPVQLPEDVEMTDSAPEQETTQPAREIADEKPSAELALAVKESAPDAEMADTLVEEPVTATKPADADDAVTPSQDAAARTSEVDLGPASMSQLAIETQEKESSPIGVSVEVSMTDAPSAKVAREREDDTAEEPAPKRARTEPKDDEAAEPAPSDALAEPAPSDAPAEPVPADAPVEMAAEVTVATGPELPGLDATAVTNLSQWNDLDTNAKTISPYQRREIRKVIGRVKKTKSGGHFRDSVQKLWPALWDSYIAKIDKPMDLAELDRNVRDPSSPIVTLGHFKTSLALIFENALSFNGPVHDVTAAAANAVRTVWEEVLSIPAEEPTRPKAVPKAKPVRESRAVANAEAVARRQSAGPTASPSADAPVHPAANAAAHEPAGDRRGSTATDGDRPKRTVRAPKPKDIDYTTKPSRKKLKPELQFCDEVLTEVMHPKHNQINKWFMEPVDAEGLNIPTYYAVIKKPMDFGKVQRMLGSGEIPSLKDFDKTVRLIFDNCYKFNGPPDQGNPVALLAKQLEDLYVAQMKNKDTWLAKHAAKASAPAAFASNASDEEEDDEEDGGDAADAVPDNREIEELQVKLEEETSKLNGMFLGGNQSLIEIQKGIVDMVQNALIKAAQNAQQSRPKNDKPAKKSGKGGGKSKAAGGAGGRKSTGGAGQPKKPGGSKKAAPKKNLNAAEKDQIASAINDLEHPHLDRAIEIIKKDTGQNENPDGELELDIDQLSNDALIKLWDLCKKALPGFGKDSAAAPNSSPEVNRGAATKQAPKTAAKPKKNKPMSAQEQEARIAQLTALRNLYKPGQEPAEAQKVTQALVPMADSSDDSDSEEE</sequence>
<feature type="compositionally biased region" description="Acidic residues" evidence="3">
    <location>
        <begin position="973"/>
        <end position="982"/>
    </location>
</feature>
<dbReference type="CDD" id="cd04369">
    <property type="entry name" value="Bromodomain"/>
    <property type="match status" value="1"/>
</dbReference>
<dbReference type="PANTHER" id="PTHR22880:SF225">
    <property type="entry name" value="BROMODOMAIN-CONTAINING PROTEIN BET-1-RELATED"/>
    <property type="match status" value="1"/>
</dbReference>
<dbReference type="InterPro" id="IPR036427">
    <property type="entry name" value="Bromodomain-like_sf"/>
</dbReference>
<gene>
    <name evidence="6" type="ORF">TPAR_06845</name>
</gene>
<reference evidence="6 7" key="1">
    <citation type="submission" date="2018-01" db="EMBL/GenBank/DDBJ databases">
        <title>Harnessing the power of phylogenomics to disentangle the directionality and signatures of interkingdom host jumping in the parasitic fungal genus Tolypocladium.</title>
        <authorList>
            <person name="Quandt C.A."/>
            <person name="Patterson W."/>
            <person name="Spatafora J.W."/>
        </authorList>
    </citation>
    <scope>NUCLEOTIDE SEQUENCE [LARGE SCALE GENOMIC DNA]</scope>
    <source>
        <strain evidence="6 7">NRBC 100945</strain>
    </source>
</reference>
<dbReference type="GO" id="GO:0000785">
    <property type="term" value="C:chromatin"/>
    <property type="evidence" value="ECO:0007669"/>
    <property type="project" value="TreeGrafter"/>
</dbReference>
<name>A0A2S4KRV4_9HYPO</name>
<dbReference type="InterPro" id="IPR038336">
    <property type="entry name" value="NET_sf"/>
</dbReference>
<dbReference type="InterPro" id="IPR050935">
    <property type="entry name" value="Bromo_chromatin_reader"/>
</dbReference>
<dbReference type="OrthoDB" id="784962at2759"/>
<feature type="compositionally biased region" description="Basic and acidic residues" evidence="3">
    <location>
        <begin position="134"/>
        <end position="154"/>
    </location>
</feature>
<dbReference type="PROSITE" id="PS50014">
    <property type="entry name" value="BROMODOMAIN_2"/>
    <property type="match status" value="2"/>
</dbReference>
<feature type="compositionally biased region" description="Gly residues" evidence="3">
    <location>
        <begin position="791"/>
        <end position="812"/>
    </location>
</feature>
<feature type="domain" description="Bromo" evidence="4">
    <location>
        <begin position="591"/>
        <end position="663"/>
    </location>
</feature>
<dbReference type="Proteomes" id="UP000237481">
    <property type="component" value="Unassembled WGS sequence"/>
</dbReference>
<evidence type="ECO:0000259" key="5">
    <source>
        <dbReference type="PROSITE" id="PS51525"/>
    </source>
</evidence>
<dbReference type="Gene3D" id="1.20.920.10">
    <property type="entry name" value="Bromodomain-like"/>
    <property type="match status" value="2"/>
</dbReference>
<feature type="domain" description="Bromo" evidence="4">
    <location>
        <begin position="385"/>
        <end position="460"/>
    </location>
</feature>
<dbReference type="InterPro" id="IPR027353">
    <property type="entry name" value="NET_dom"/>
</dbReference>
<feature type="compositionally biased region" description="Acidic residues" evidence="3">
    <location>
        <begin position="705"/>
        <end position="717"/>
    </location>
</feature>
<proteinExistence type="predicted"/>
<feature type="domain" description="NET" evidence="5">
    <location>
        <begin position="819"/>
        <end position="900"/>
    </location>
</feature>
<dbReference type="GO" id="GO:0005634">
    <property type="term" value="C:nucleus"/>
    <property type="evidence" value="ECO:0007669"/>
    <property type="project" value="TreeGrafter"/>
</dbReference>
<dbReference type="SUPFAM" id="SSF47370">
    <property type="entry name" value="Bromodomain"/>
    <property type="match status" value="2"/>
</dbReference>
<feature type="compositionally biased region" description="Low complexity" evidence="3">
    <location>
        <begin position="305"/>
        <end position="326"/>
    </location>
</feature>
<feature type="region of interest" description="Disordered" evidence="3">
    <location>
        <begin position="772"/>
        <end position="846"/>
    </location>
</feature>
<keyword evidence="1 2" id="KW-0103">Bromodomain</keyword>
<dbReference type="STRING" id="94208.A0A2S4KRV4"/>
<dbReference type="PRINTS" id="PR00503">
    <property type="entry name" value="BROMODOMAIN"/>
</dbReference>
<dbReference type="GO" id="GO:0006355">
    <property type="term" value="P:regulation of DNA-templated transcription"/>
    <property type="evidence" value="ECO:0007669"/>
    <property type="project" value="TreeGrafter"/>
</dbReference>
<evidence type="ECO:0000256" key="2">
    <source>
        <dbReference type="PROSITE-ProRule" id="PRU00035"/>
    </source>
</evidence>
<evidence type="ECO:0000259" key="4">
    <source>
        <dbReference type="PROSITE" id="PS50014"/>
    </source>
</evidence>
<comment type="caution">
    <text evidence="6">The sequence shown here is derived from an EMBL/GenBank/DDBJ whole genome shotgun (WGS) entry which is preliminary data.</text>
</comment>
<dbReference type="PROSITE" id="PS51525">
    <property type="entry name" value="NET"/>
    <property type="match status" value="1"/>
</dbReference>
<feature type="compositionally biased region" description="Basic and acidic residues" evidence="3">
    <location>
        <begin position="13"/>
        <end position="25"/>
    </location>
</feature>
<evidence type="ECO:0000313" key="7">
    <source>
        <dbReference type="Proteomes" id="UP000237481"/>
    </source>
</evidence>
<feature type="compositionally biased region" description="Low complexity" evidence="3">
    <location>
        <begin position="499"/>
        <end position="509"/>
    </location>
</feature>
<feature type="region of interest" description="Disordered" evidence="3">
    <location>
        <begin position="697"/>
        <end position="725"/>
    </location>
</feature>
<dbReference type="SMART" id="SM00297">
    <property type="entry name" value="BROMO"/>
    <property type="match status" value="1"/>
</dbReference>
<dbReference type="AlphaFoldDB" id="A0A2S4KRV4"/>
<dbReference type="GO" id="GO:0006338">
    <property type="term" value="P:chromatin remodeling"/>
    <property type="evidence" value="ECO:0007669"/>
    <property type="project" value="TreeGrafter"/>
</dbReference>
<accession>A0A2S4KRV4</accession>
<dbReference type="EMBL" id="PKSG01000772">
    <property type="protein sequence ID" value="POR32919.1"/>
    <property type="molecule type" value="Genomic_DNA"/>
</dbReference>
<feature type="compositionally biased region" description="Low complexity" evidence="3">
    <location>
        <begin position="914"/>
        <end position="923"/>
    </location>
</feature>
<evidence type="ECO:0000256" key="1">
    <source>
        <dbReference type="ARBA" id="ARBA00023117"/>
    </source>
</evidence>
<evidence type="ECO:0000313" key="6">
    <source>
        <dbReference type="EMBL" id="POR32919.1"/>
    </source>
</evidence>
<feature type="compositionally biased region" description="Low complexity" evidence="3">
    <location>
        <begin position="813"/>
        <end position="831"/>
    </location>
</feature>
<protein>
    <submittedName>
        <fullName evidence="6">Bromodomain-containing factor 1</fullName>
    </submittedName>
</protein>
<dbReference type="PANTHER" id="PTHR22880">
    <property type="entry name" value="FALZ-RELATED BROMODOMAIN-CONTAINING PROTEINS"/>
    <property type="match status" value="1"/>
</dbReference>
<feature type="region of interest" description="Disordered" evidence="3">
    <location>
        <begin position="482"/>
        <end position="569"/>
    </location>
</feature>
<feature type="compositionally biased region" description="Basic and acidic residues" evidence="3">
    <location>
        <begin position="289"/>
        <end position="298"/>
    </location>
</feature>
<organism evidence="6 7">
    <name type="scientific">Tolypocladium paradoxum</name>
    <dbReference type="NCBI Taxonomy" id="94208"/>
    <lineage>
        <taxon>Eukaryota</taxon>
        <taxon>Fungi</taxon>
        <taxon>Dikarya</taxon>
        <taxon>Ascomycota</taxon>
        <taxon>Pezizomycotina</taxon>
        <taxon>Sordariomycetes</taxon>
        <taxon>Hypocreomycetidae</taxon>
        <taxon>Hypocreales</taxon>
        <taxon>Ophiocordycipitaceae</taxon>
        <taxon>Tolypocladium</taxon>
    </lineage>
</organism>
<dbReference type="InterPro" id="IPR001487">
    <property type="entry name" value="Bromodomain"/>
</dbReference>